<reference evidence="4" key="1">
    <citation type="submission" date="2025-08" db="UniProtKB">
        <authorList>
            <consortium name="RefSeq"/>
        </authorList>
    </citation>
    <scope>IDENTIFICATION</scope>
    <source>
        <tissue evidence="4">Whole sample</tissue>
    </source>
</reference>
<feature type="compositionally biased region" description="Basic and acidic residues" evidence="1">
    <location>
        <begin position="1"/>
        <end position="15"/>
    </location>
</feature>
<dbReference type="PROSITE" id="PS50802">
    <property type="entry name" value="OTU"/>
    <property type="match status" value="1"/>
</dbReference>
<evidence type="ECO:0000313" key="3">
    <source>
        <dbReference type="Proteomes" id="UP000694844"/>
    </source>
</evidence>
<dbReference type="InterPro" id="IPR003323">
    <property type="entry name" value="OTU_dom"/>
</dbReference>
<dbReference type="OrthoDB" id="6158363at2759"/>
<sequence length="195" mass="22136">MENPKRYEINRKKDNPANTGHKVNTVISSDTNLDTVPLGDSGALHGLSSFKTKENESEMTEPSTTNFEDAMEVDDVDYYDSEDEYWSTQEVDEANEYLNKYVDDTSQSSGRYSKGVEQARNLPVFRRSIHTFASDNNFEVHDVVPDGNCMFRAIADQLMINGFPEHTASSLRRDAITCVGLNTILYQQSLKRKYP</sequence>
<feature type="domain" description="OTU" evidence="2">
    <location>
        <begin position="138"/>
        <end position="195"/>
    </location>
</feature>
<dbReference type="Proteomes" id="UP000694844">
    <property type="component" value="Chromosome 8"/>
</dbReference>
<evidence type="ECO:0000259" key="2">
    <source>
        <dbReference type="PROSITE" id="PS50802"/>
    </source>
</evidence>
<dbReference type="InterPro" id="IPR038765">
    <property type="entry name" value="Papain-like_cys_pep_sf"/>
</dbReference>
<dbReference type="GeneID" id="111109632"/>
<keyword evidence="3" id="KW-1185">Reference proteome</keyword>
<proteinExistence type="predicted"/>
<dbReference type="AlphaFoldDB" id="A0A8B8BDR7"/>
<name>A0A8B8BDR7_CRAVI</name>
<gene>
    <name evidence="4" type="primary">LOC111109632</name>
</gene>
<feature type="region of interest" description="Disordered" evidence="1">
    <location>
        <begin position="1"/>
        <end position="23"/>
    </location>
</feature>
<dbReference type="SUPFAM" id="SSF54001">
    <property type="entry name" value="Cysteine proteinases"/>
    <property type="match status" value="1"/>
</dbReference>
<dbReference type="Gene3D" id="3.90.70.80">
    <property type="match status" value="1"/>
</dbReference>
<dbReference type="RefSeq" id="XP_022301542.1">
    <property type="nucleotide sequence ID" value="XM_022445834.1"/>
</dbReference>
<evidence type="ECO:0000313" key="4">
    <source>
        <dbReference type="RefSeq" id="XP_022301542.1"/>
    </source>
</evidence>
<protein>
    <submittedName>
        <fullName evidence="4">Uncharacterized protein LOC111109632</fullName>
    </submittedName>
</protein>
<organism evidence="3 4">
    <name type="scientific">Crassostrea virginica</name>
    <name type="common">Eastern oyster</name>
    <dbReference type="NCBI Taxonomy" id="6565"/>
    <lineage>
        <taxon>Eukaryota</taxon>
        <taxon>Metazoa</taxon>
        <taxon>Spiralia</taxon>
        <taxon>Lophotrochozoa</taxon>
        <taxon>Mollusca</taxon>
        <taxon>Bivalvia</taxon>
        <taxon>Autobranchia</taxon>
        <taxon>Pteriomorphia</taxon>
        <taxon>Ostreida</taxon>
        <taxon>Ostreoidea</taxon>
        <taxon>Ostreidae</taxon>
        <taxon>Crassostrea</taxon>
    </lineage>
</organism>
<accession>A0A8B8BDR7</accession>
<evidence type="ECO:0000256" key="1">
    <source>
        <dbReference type="SAM" id="MobiDB-lite"/>
    </source>
</evidence>
<dbReference type="KEGG" id="cvn:111109632"/>